<keyword evidence="12" id="KW-0406">Ion transport</keyword>
<feature type="region of interest" description="Disordered" evidence="19">
    <location>
        <begin position="838"/>
        <end position="863"/>
    </location>
</feature>
<dbReference type="FunFam" id="1.20.120.350:FF:000013">
    <property type="entry name" value="Voltage-dependent N-type calcium channel subunit alpha"/>
    <property type="match status" value="1"/>
</dbReference>
<feature type="transmembrane region" description="Helical" evidence="20">
    <location>
        <begin position="383"/>
        <end position="404"/>
    </location>
</feature>
<comment type="similarity">
    <text evidence="18">Belongs to the calcium channel alpha-1 subunit (TC 1.A.1.11) family.</text>
</comment>
<evidence type="ECO:0000256" key="2">
    <source>
        <dbReference type="ARBA" id="ARBA00022448"/>
    </source>
</evidence>
<evidence type="ECO:0000256" key="6">
    <source>
        <dbReference type="ARBA" id="ARBA00022692"/>
    </source>
</evidence>
<dbReference type="InterPro" id="IPR031649">
    <property type="entry name" value="GPHH_dom"/>
</dbReference>
<keyword evidence="8" id="KW-0677">Repeat</keyword>
<dbReference type="FunFam" id="1.20.120.350:FF:000001">
    <property type="entry name" value="Voltage-dependent L-type calcium channel subunit alpha"/>
    <property type="match status" value="1"/>
</dbReference>
<evidence type="ECO:0000313" key="24">
    <source>
        <dbReference type="WBParaSite" id="TASK_0000675601-mRNA-1"/>
    </source>
</evidence>
<dbReference type="InterPro" id="IPR027359">
    <property type="entry name" value="Volt_channel_dom_sf"/>
</dbReference>
<dbReference type="Gene3D" id="1.10.238.10">
    <property type="entry name" value="EF-hand"/>
    <property type="match status" value="1"/>
</dbReference>
<feature type="compositionally biased region" description="Polar residues" evidence="19">
    <location>
        <begin position="1802"/>
        <end position="1811"/>
    </location>
</feature>
<feature type="binding site" evidence="17">
    <location>
        <position position="780"/>
    </location>
    <ligand>
        <name>Ca(2+)</name>
        <dbReference type="ChEBI" id="CHEBI:29108"/>
    </ligand>
</feature>
<keyword evidence="10 18" id="KW-0851">Voltage-gated channel</keyword>
<comment type="subcellular location">
    <subcellularLocation>
        <location evidence="1 18">Membrane</location>
        <topology evidence="1 18">Multi-pass membrane protein</topology>
    </subcellularLocation>
</comment>
<feature type="transmembrane region" description="Helical" evidence="20">
    <location>
        <begin position="1547"/>
        <end position="1570"/>
    </location>
</feature>
<dbReference type="OrthoDB" id="416585at2759"/>
<dbReference type="FunFam" id="1.10.238.10:FF:000063">
    <property type="entry name" value="Voltage-dependent N-type calcium channel subunit alpha"/>
    <property type="match status" value="1"/>
</dbReference>
<feature type="transmembrane region" description="Helical" evidence="20">
    <location>
        <begin position="1324"/>
        <end position="1341"/>
    </location>
</feature>
<keyword evidence="6 20" id="KW-0812">Transmembrane</keyword>
<evidence type="ECO:0000256" key="3">
    <source>
        <dbReference type="ARBA" id="ARBA00022553"/>
    </source>
</evidence>
<feature type="region of interest" description="Disordered" evidence="19">
    <location>
        <begin position="1732"/>
        <end position="1752"/>
    </location>
</feature>
<dbReference type="PANTHER" id="PTHR45628:SF7">
    <property type="entry name" value="VOLTAGE-DEPENDENT CALCIUM CHANNEL TYPE A SUBUNIT ALPHA-1"/>
    <property type="match status" value="1"/>
</dbReference>
<dbReference type="GO" id="GO:0098703">
    <property type="term" value="P:calcium ion import across plasma membrane"/>
    <property type="evidence" value="ECO:0007669"/>
    <property type="project" value="TreeGrafter"/>
</dbReference>
<feature type="transmembrane region" description="Helical" evidence="20">
    <location>
        <begin position="800"/>
        <end position="827"/>
    </location>
</feature>
<protein>
    <recommendedName>
        <fullName evidence="16">Voltage-dependent calcium channel type A subunit alpha-1</fullName>
    </recommendedName>
</protein>
<evidence type="ECO:0000256" key="14">
    <source>
        <dbReference type="ARBA" id="ARBA00023180"/>
    </source>
</evidence>
<evidence type="ECO:0000256" key="19">
    <source>
        <dbReference type="SAM" id="MobiDB-lite"/>
    </source>
</evidence>
<evidence type="ECO:0000313" key="23">
    <source>
        <dbReference type="Proteomes" id="UP000282613"/>
    </source>
</evidence>
<keyword evidence="14" id="KW-0325">Glycoprotein</keyword>
<feature type="region of interest" description="Disordered" evidence="19">
    <location>
        <begin position="1772"/>
        <end position="1827"/>
    </location>
</feature>
<feature type="region of interest" description="Disordered" evidence="19">
    <location>
        <begin position="1"/>
        <end position="32"/>
    </location>
</feature>
<feature type="transmembrane region" description="Helical" evidence="20">
    <location>
        <begin position="726"/>
        <end position="748"/>
    </location>
</feature>
<evidence type="ECO:0000256" key="17">
    <source>
        <dbReference type="PIRSR" id="PIRSR602077-1"/>
    </source>
</evidence>
<feature type="transmembrane region" description="Helical" evidence="20">
    <location>
        <begin position="600"/>
        <end position="618"/>
    </location>
</feature>
<dbReference type="Pfam" id="PF08763">
    <property type="entry name" value="Ca_chan_IQ"/>
    <property type="match status" value="1"/>
</dbReference>
<dbReference type="Gene3D" id="6.10.250.2500">
    <property type="match status" value="1"/>
</dbReference>
<keyword evidence="15" id="KW-0407">Ion channel</keyword>
<keyword evidence="4 18" id="KW-0109">Calcium transport</keyword>
<evidence type="ECO:0000256" key="13">
    <source>
        <dbReference type="ARBA" id="ARBA00023136"/>
    </source>
</evidence>
<feature type="compositionally biased region" description="Basic and acidic residues" evidence="19">
    <location>
        <begin position="845"/>
        <end position="854"/>
    </location>
</feature>
<dbReference type="GO" id="GO:0098793">
    <property type="term" value="C:presynapse"/>
    <property type="evidence" value="ECO:0007669"/>
    <property type="project" value="UniProtKB-ARBA"/>
</dbReference>
<feature type="transmembrane region" description="Helical" evidence="20">
    <location>
        <begin position="978"/>
        <end position="996"/>
    </location>
</feature>
<reference evidence="22 23" key="2">
    <citation type="submission" date="2018-11" db="EMBL/GenBank/DDBJ databases">
        <authorList>
            <consortium name="Pathogen Informatics"/>
        </authorList>
    </citation>
    <scope>NUCLEOTIDE SEQUENCE [LARGE SCALE GENOMIC DNA]</scope>
</reference>
<dbReference type="SUPFAM" id="SSF81324">
    <property type="entry name" value="Voltage-gated potassium channels"/>
    <property type="match status" value="4"/>
</dbReference>
<dbReference type="GO" id="GO:0005891">
    <property type="term" value="C:voltage-gated calcium channel complex"/>
    <property type="evidence" value="ECO:0007669"/>
    <property type="project" value="InterPro"/>
</dbReference>
<name>A0A158R968_TAEAS</name>
<feature type="transmembrane region" description="Helical" evidence="20">
    <location>
        <begin position="1190"/>
        <end position="1210"/>
    </location>
</feature>
<dbReference type="EMBL" id="UYRS01018533">
    <property type="protein sequence ID" value="VDK37284.1"/>
    <property type="molecule type" value="Genomic_DNA"/>
</dbReference>
<evidence type="ECO:0000256" key="8">
    <source>
        <dbReference type="ARBA" id="ARBA00022737"/>
    </source>
</evidence>
<dbReference type="FunFam" id="1.10.287.70:FF:000059">
    <property type="entry name" value="Voltage-dependent N-type calcium channel subunit alpha"/>
    <property type="match status" value="1"/>
</dbReference>
<keyword evidence="7 17" id="KW-0479">Metal-binding</keyword>
<dbReference type="SMART" id="SM01062">
    <property type="entry name" value="Ca_chan_IQ"/>
    <property type="match status" value="1"/>
</dbReference>
<feature type="transmembrane region" description="Helical" evidence="20">
    <location>
        <begin position="630"/>
        <end position="651"/>
    </location>
</feature>
<organism evidence="24">
    <name type="scientific">Taenia asiatica</name>
    <name type="common">Asian tapeworm</name>
    <dbReference type="NCBI Taxonomy" id="60517"/>
    <lineage>
        <taxon>Eukaryota</taxon>
        <taxon>Metazoa</taxon>
        <taxon>Spiralia</taxon>
        <taxon>Lophotrochozoa</taxon>
        <taxon>Platyhelminthes</taxon>
        <taxon>Cestoda</taxon>
        <taxon>Eucestoda</taxon>
        <taxon>Cyclophyllidea</taxon>
        <taxon>Taeniidae</taxon>
        <taxon>Taenia</taxon>
    </lineage>
</organism>
<dbReference type="InterPro" id="IPR002077">
    <property type="entry name" value="VDCCAlpha1"/>
</dbReference>
<gene>
    <name evidence="22" type="ORF">TASK_LOCUS6757</name>
</gene>
<feature type="compositionally biased region" description="Low complexity" evidence="19">
    <location>
        <begin position="1739"/>
        <end position="1752"/>
    </location>
</feature>
<feature type="transmembrane region" description="Helical" evidence="20">
    <location>
        <begin position="1046"/>
        <end position="1063"/>
    </location>
</feature>
<dbReference type="WBParaSite" id="TASK_0000675601-mRNA-1">
    <property type="protein sequence ID" value="TASK_0000675601-mRNA-1"/>
    <property type="gene ID" value="TASK_0000675601"/>
</dbReference>
<dbReference type="InterPro" id="IPR050599">
    <property type="entry name" value="VDCC_alpha-1_subunit"/>
</dbReference>
<feature type="binding site" evidence="17">
    <location>
        <position position="1204"/>
    </location>
    <ligand>
        <name>Ca(2+)</name>
        <dbReference type="ChEBI" id="CHEBI:29108"/>
    </ligand>
</feature>
<feature type="transmembrane region" description="Helical" evidence="20">
    <location>
        <begin position="287"/>
        <end position="306"/>
    </location>
</feature>
<evidence type="ECO:0000256" key="16">
    <source>
        <dbReference type="ARBA" id="ARBA00069462"/>
    </source>
</evidence>
<dbReference type="InterPro" id="IPR014873">
    <property type="entry name" value="VDCC_a1su_IQ"/>
</dbReference>
<keyword evidence="13 20" id="KW-0472">Membrane</keyword>
<evidence type="ECO:0000259" key="21">
    <source>
        <dbReference type="SMART" id="SM01062"/>
    </source>
</evidence>
<feature type="domain" description="Voltage-dependent calcium channel alpha-1 subunit IQ" evidence="21">
    <location>
        <begin position="1709"/>
        <end position="1742"/>
    </location>
</feature>
<evidence type="ECO:0000256" key="15">
    <source>
        <dbReference type="ARBA" id="ARBA00023303"/>
    </source>
</evidence>
<keyword evidence="11 20" id="KW-1133">Transmembrane helix</keyword>
<dbReference type="PANTHER" id="PTHR45628">
    <property type="entry name" value="VOLTAGE-DEPENDENT CALCIUM CHANNEL TYPE A SUBUNIT ALPHA-1"/>
    <property type="match status" value="1"/>
</dbReference>
<keyword evidence="5 18" id="KW-0107">Calcium channel</keyword>
<feature type="transmembrane region" description="Helical" evidence="20">
    <location>
        <begin position="181"/>
        <end position="200"/>
    </location>
</feature>
<feature type="compositionally biased region" description="Basic and acidic residues" evidence="19">
    <location>
        <begin position="1"/>
        <end position="13"/>
    </location>
</feature>
<dbReference type="Pfam" id="PF16905">
    <property type="entry name" value="GPHH"/>
    <property type="match status" value="1"/>
</dbReference>
<evidence type="ECO:0000313" key="22">
    <source>
        <dbReference type="EMBL" id="VDK37284.1"/>
    </source>
</evidence>
<evidence type="ECO:0000256" key="9">
    <source>
        <dbReference type="ARBA" id="ARBA00022837"/>
    </source>
</evidence>
<evidence type="ECO:0000256" key="5">
    <source>
        <dbReference type="ARBA" id="ARBA00022673"/>
    </source>
</evidence>
<dbReference type="GO" id="GO:0007268">
    <property type="term" value="P:chemical synaptic transmission"/>
    <property type="evidence" value="ECO:0007669"/>
    <property type="project" value="TreeGrafter"/>
</dbReference>
<dbReference type="Proteomes" id="UP000282613">
    <property type="component" value="Unassembled WGS sequence"/>
</dbReference>
<reference evidence="24" key="1">
    <citation type="submission" date="2016-04" db="UniProtKB">
        <authorList>
            <consortium name="WormBaseParasite"/>
        </authorList>
    </citation>
    <scope>IDENTIFICATION</scope>
</reference>
<feature type="transmembrane region" description="Helical" evidence="20">
    <location>
        <begin position="1231"/>
        <end position="1256"/>
    </location>
</feature>
<evidence type="ECO:0000256" key="4">
    <source>
        <dbReference type="ARBA" id="ARBA00022568"/>
    </source>
</evidence>
<feature type="region of interest" description="Disordered" evidence="19">
    <location>
        <begin position="66"/>
        <end position="89"/>
    </location>
</feature>
<keyword evidence="2" id="KW-0813">Transport</keyword>
<dbReference type="FunFam" id="1.10.287.70:FF:000007">
    <property type="entry name" value="Voltage-dependent L-type calcium channel subunit alpha"/>
    <property type="match status" value="1"/>
</dbReference>
<dbReference type="GO" id="GO:0046872">
    <property type="term" value="F:metal ion binding"/>
    <property type="evidence" value="ECO:0007669"/>
    <property type="project" value="UniProtKB-KW"/>
</dbReference>
<proteinExistence type="inferred from homology"/>
<evidence type="ECO:0000256" key="20">
    <source>
        <dbReference type="SAM" id="Phobius"/>
    </source>
</evidence>
<accession>A0A158R968</accession>
<dbReference type="STRING" id="60517.A0A158R968"/>
<dbReference type="GO" id="GO:0008331">
    <property type="term" value="F:high voltage-gated calcium channel activity"/>
    <property type="evidence" value="ECO:0007669"/>
    <property type="project" value="TreeGrafter"/>
</dbReference>
<keyword evidence="23" id="KW-1185">Reference proteome</keyword>
<evidence type="ECO:0000256" key="18">
    <source>
        <dbReference type="RuleBase" id="RU003808"/>
    </source>
</evidence>
<dbReference type="PRINTS" id="PR00167">
    <property type="entry name" value="CACHANNEL"/>
</dbReference>
<dbReference type="Pfam" id="PF00520">
    <property type="entry name" value="Ion_trans"/>
    <property type="match status" value="5"/>
</dbReference>
<feature type="transmembrane region" description="Helical" evidence="20">
    <location>
        <begin position="1368"/>
        <end position="1388"/>
    </location>
</feature>
<feature type="transmembrane region" description="Helical" evidence="20">
    <location>
        <begin position="1120"/>
        <end position="1142"/>
    </location>
</feature>
<evidence type="ECO:0000256" key="12">
    <source>
        <dbReference type="ARBA" id="ARBA00023065"/>
    </source>
</evidence>
<feature type="compositionally biased region" description="Basic and acidic residues" evidence="19">
    <location>
        <begin position="1774"/>
        <end position="1783"/>
    </location>
</feature>
<evidence type="ECO:0000256" key="7">
    <source>
        <dbReference type="ARBA" id="ARBA00022723"/>
    </source>
</evidence>
<dbReference type="Gene3D" id="1.20.120.350">
    <property type="entry name" value="Voltage-gated potassium channels. Chain C"/>
    <property type="match status" value="4"/>
</dbReference>
<keyword evidence="3" id="KW-0597">Phosphoprotein</keyword>
<feature type="transmembrane region" description="Helical" evidence="20">
    <location>
        <begin position="416"/>
        <end position="438"/>
    </location>
</feature>
<dbReference type="FunFam" id="1.10.287.70:FF:000068">
    <property type="entry name" value="Voltage-dependent N-type calcium channel subunit alpha"/>
    <property type="match status" value="1"/>
</dbReference>
<keyword evidence="9 17" id="KW-0106">Calcium</keyword>
<dbReference type="FunFam" id="1.20.120.350:FF:000011">
    <property type="entry name" value="Voltage-dependent N-type calcium channel subunit alpha"/>
    <property type="match status" value="1"/>
</dbReference>
<evidence type="ECO:0000256" key="11">
    <source>
        <dbReference type="ARBA" id="ARBA00022989"/>
    </source>
</evidence>
<dbReference type="Gene3D" id="1.10.287.70">
    <property type="match status" value="4"/>
</dbReference>
<feature type="binding site" evidence="17">
    <location>
        <position position="397"/>
    </location>
    <ligand>
        <name>Ca(2+)</name>
        <dbReference type="ChEBI" id="CHEBI:29108"/>
    </ligand>
</feature>
<feature type="transmembrane region" description="Helical" evidence="20">
    <location>
        <begin position="247"/>
        <end position="267"/>
    </location>
</feature>
<feature type="transmembrane region" description="Helical" evidence="20">
    <location>
        <begin position="206"/>
        <end position="227"/>
    </location>
</feature>
<evidence type="ECO:0000256" key="10">
    <source>
        <dbReference type="ARBA" id="ARBA00022882"/>
    </source>
</evidence>
<evidence type="ECO:0000256" key="1">
    <source>
        <dbReference type="ARBA" id="ARBA00004141"/>
    </source>
</evidence>
<sequence length="2259" mass="254965">MTRNVASREECADNRSPIDCGGSKIGGDGYDSPKSGITSLGAIAASAMHEKMRGCDTSQISLNFQPSIHTHRPEKTTPNPESDPEAQPIGSGNKLLFIFSEENVIRKYARIIIDWGYPFPLPLMIGEFGYSHSTCFSWSTPFEYMVLLTITANCIVLAMERHYPSGDKSALSESLEQTEKYFLGIFCVEALLKIAALGFVLNEGAYLRSIWNIIDFIVVATGLLAYILPNLNQPALRALRVLRPIKLVTGFESQSLFYLVSIIYAFLPQDHRCPFTSAGDFRAMAPLLQIGLLLLFAITIFAIVGLEFYSGGFHMTCFDERNPDVLPDSIPNSKSLVPCNIGNESSSKGFFNAAHGSFRCPTGYICKGYWEGPNFGITSFDNIGYAMLTVFQCITMEGWTDIMYMTFDAVGDRFSAFYFSPLIILGSFFMLNLILGVLSGEFAKEKERVEKRRAFLKLRRQQQTEKEFGGYMDWIQHAEEVILAEDTTSAEDRIRIIAARRRAQKERSKKNAKDAQGQELNFEDSDLYSDNKGKSAMSSLLTSLIVVHDITTPVFNASVPGSLIASYSKYSLILVGSSTLKGNVHHGFRYAVRRLAKSQLVYWSVIVLVFLNTICVAIEHYGQPAWLTSFLYYAEYVFLGLFMTEMLLKMYGLGFRLYFQSSFNIFDCVVIIGSLFEILLALVQPDTSFGISVLRALRLLRIFKVTRYWADLRNLVLSLLSSMRSIISLVFLLFLFILIFALLGMQLFGGEFNFEEGLPAQNFDSFVKALLTVFQILTGEDWNSVMYNGIRSQGGTNGGGFIYCIYFVLLVLIGNYTLLNVFLAIAVDNLANAHDLSDAEQADQNEEKLKEAKAKGLQPSTMDLTDPDRAHLLPWVRTPTKEKTNLWQENYPGDSANVSEMTLQVGDQKANGNFLSSPLSMQGKGQNCISFESDETGQLPDSEKVGHGKPVLPYSSMFIFAPTNGIRRFCHFVVNLRYFDLFIMIVICASSIALAAEDPVAENSTKNKILEHFDYAFTGVFTVEMVLKVIDLGVVLHPGAYCRDPWNILDAIVVFCALVAFTMNRNALRLGKPATSASAKNLNTIKSLRVLRVLRPLKTIKRVPKLKAVFDCVLSSLRNVLNILIVFVLFQFIFAVIAVQLFQGKFFYCNDASKLTKEECQGQFFDYNADGIPTTVWREWKSHGFNYDNVYYAMLTLFTVTTGEGWPGVLKNSMDATHVNRGPLEDYQQQVAIFYIAFFVVFPFFFVNIFVALIIITFQKQGENELIDLELDKNQASRLPFFAENKRCVDFAINAHPLCRYMPKNKRSWKYRIWRLVVSTPFEYYIMVMIALNTLILMMKYHRQERRPSMATNIDTAQQNYHNYCNTLIFLNSAFTIMFSVECVLKIMAFGPKNYFRDRWNIFDFITVIGSITDVLVSELQQSAFLSLGFLRLFRAARLIKLLRQGYTVRILLWTFIQSVKALPYVCLLIVILFFIYCIIGMQVFGNIKNDPMTQMNNHNNFQTFGSGILLLFRCATGENWQEVMLDCDAGRECEGSGTSCGSKTTYLYFVTFIFLSAFLMLNLFVAVIMDNFDYLTRDSSILGPHHLDEYVRVWAEYDPTARGRIHHTDMYEMLRNMEPPVGFGKKCPYRLAYRKLIRMNMPVDDNGTVHFTTTLFALIRESLSIKMGPAEIMDQRDNELRYSLLKLWPVQAKRMMNILVPPDSELVYHKMTVGKIYAGLLILENYRLSKHPQGKDQSLSPMSSSSSSGSKKSADLLARFFGAVTHNVHRSARNSETEDDSLHTGSRWKSPTKVINKRTTKNPPTSNTAKSPDPQQPLKTSVTPHRAEVSTAAAAERALSRSSDLSFIEEEEEVAATASVAQEPLEPVRSVPSCRLASRPIATYPPTAEAWQRDGDSVCGREVVPRSRFHILQPHHHYQYHRGRYLSTSYHGIITSGEKRPHDMSESISLGIQKTHSPEDGGGRSPIQPPAPKRLILSDFSKSGDFNGGVSLAQTQATGLHSHQRFSPPWQSKPVGYYPVSRVSNLDNPVRFLYSPRRFSGRLFNTTPVAAFQTACEETMGEYESSEYPLQYINTPRIVVAKPPFSLIPPLQNPQKYDPSVLHSEGSTLAARRPLYINFPKLERSPTGSTEIDTAFLVEAAANREKSSGPLQTSVLRSAILPPFQTPVDPVGQGGGLLNVFTPPPPPLPPQRLVNRSLDSIPLRTRAANQHHQPLTHHQQLVVEINRPTFYSPHHFQHQYQQGDHPHPHHYYYQYHLS</sequence>
<dbReference type="InterPro" id="IPR005821">
    <property type="entry name" value="Ion_trans_dom"/>
</dbReference>
<feature type="transmembrane region" description="Helical" evidence="20">
    <location>
        <begin position="1463"/>
        <end position="1486"/>
    </location>
</feature>
<feature type="region of interest" description="Disordered" evidence="19">
    <location>
        <begin position="1954"/>
        <end position="1975"/>
    </location>
</feature>